<gene>
    <name evidence="1" type="ORF">BDR25DRAFT_95977</name>
</gene>
<dbReference type="Proteomes" id="UP000799755">
    <property type="component" value="Unassembled WGS sequence"/>
</dbReference>
<evidence type="ECO:0000313" key="1">
    <source>
        <dbReference type="EMBL" id="KAF2464640.1"/>
    </source>
</evidence>
<reference evidence="1" key="1">
    <citation type="journal article" date="2020" name="Stud. Mycol.">
        <title>101 Dothideomycetes genomes: a test case for predicting lifestyles and emergence of pathogens.</title>
        <authorList>
            <person name="Haridas S."/>
            <person name="Albert R."/>
            <person name="Binder M."/>
            <person name="Bloem J."/>
            <person name="Labutti K."/>
            <person name="Salamov A."/>
            <person name="Andreopoulos B."/>
            <person name="Baker S."/>
            <person name="Barry K."/>
            <person name="Bills G."/>
            <person name="Bluhm B."/>
            <person name="Cannon C."/>
            <person name="Castanera R."/>
            <person name="Culley D."/>
            <person name="Daum C."/>
            <person name="Ezra D."/>
            <person name="Gonzalez J."/>
            <person name="Henrissat B."/>
            <person name="Kuo A."/>
            <person name="Liang C."/>
            <person name="Lipzen A."/>
            <person name="Lutzoni F."/>
            <person name="Magnuson J."/>
            <person name="Mondo S."/>
            <person name="Nolan M."/>
            <person name="Ohm R."/>
            <person name="Pangilinan J."/>
            <person name="Park H.-J."/>
            <person name="Ramirez L."/>
            <person name="Alfaro M."/>
            <person name="Sun H."/>
            <person name="Tritt A."/>
            <person name="Yoshinaga Y."/>
            <person name="Zwiers L.-H."/>
            <person name="Turgeon B."/>
            <person name="Goodwin S."/>
            <person name="Spatafora J."/>
            <person name="Crous P."/>
            <person name="Grigoriev I."/>
        </authorList>
    </citation>
    <scope>NUCLEOTIDE SEQUENCE</scope>
    <source>
        <strain evidence="1">ATCC 200398</strain>
    </source>
</reference>
<keyword evidence="2" id="KW-1185">Reference proteome</keyword>
<sequence>MLTRPPFILYRPTTPAVTATKPTSYYLLRCHVSQRRALSTAQAMASASRLNRLRELVSSDLQALPDKFVENDHGPVSDDDTTGGVSLSLSGGPPPYKQSEPTRRVSQPGRPELTQQVSTTQSSGNTQGTSTSSIPSVPHLANPERQFVWMQDQASSWNLGSQPNLSSFATTKLPAPRLQKGTLASARQEYTPIFALAKYPYKFCNKNFKQDIATHFFDAGKFWAREWDLYYVWDLDEIKPLILVHEEQFQTLLKEINLLLRLGLKITDEQRNNGLVSPFPEHPRCTPRYLGRSHSRQQFDDMVEAVPSPSFRAPGEKISPPLEKRTLEYFKQQMEELLDLQRAKGKAQKLKKKQERIIKQQNMGMQFKRAQRYLGLRLAKKNGPNLPGNVDLTWEEPRKSEEEGAGKLSITSINASLPVPFPFEKDVVIVSVDVESYERDHNKITEVGIATLDTRDLNGVAPGKDGEAWRSKIRARHLRIYEHRHLNNVEFVSGCAGNFEFGDSEFVRLDEVSEVIATCFKPPFCNHRKENDSEKSIAELMQKIDLSEQRNLIFLGHDPTGDIRYLNQLGFKAMDLPNMLETLDTASLYRVWKREPNPTKLGNILYDFDTVAWNLHNAGNDAVYTVHAMLAICVREATIRGSPTAESIREASKAARLAALTEEARVRAQEEMEGWSDGDNDDGGEPVKILLNEKSGQDPKKSDNQHQHQSNKTRQHNTSPNMFPDTHGQGQHQEGVRLTSYDGSVGPNERGHHRGRGSGPRGAGSINRASHQSPDTGRRGRSRGRYSGPSRPRSARYYTNRRPASDGGTPNQFGHAYDPTECHDLIDHY</sequence>
<dbReference type="EMBL" id="MU003535">
    <property type="protein sequence ID" value="KAF2464640.1"/>
    <property type="molecule type" value="Genomic_DNA"/>
</dbReference>
<evidence type="ECO:0000313" key="2">
    <source>
        <dbReference type="Proteomes" id="UP000799755"/>
    </source>
</evidence>
<accession>A0ACB6QCQ2</accession>
<organism evidence="1 2">
    <name type="scientific">Lindgomyces ingoldianus</name>
    <dbReference type="NCBI Taxonomy" id="673940"/>
    <lineage>
        <taxon>Eukaryota</taxon>
        <taxon>Fungi</taxon>
        <taxon>Dikarya</taxon>
        <taxon>Ascomycota</taxon>
        <taxon>Pezizomycotina</taxon>
        <taxon>Dothideomycetes</taxon>
        <taxon>Pleosporomycetidae</taxon>
        <taxon>Pleosporales</taxon>
        <taxon>Lindgomycetaceae</taxon>
        <taxon>Lindgomyces</taxon>
    </lineage>
</organism>
<comment type="caution">
    <text evidence="1">The sequence shown here is derived from an EMBL/GenBank/DDBJ whole genome shotgun (WGS) entry which is preliminary data.</text>
</comment>
<protein>
    <submittedName>
        <fullName evidence="1">Uncharacterized protein</fullName>
    </submittedName>
</protein>
<name>A0ACB6QCQ2_9PLEO</name>
<proteinExistence type="predicted"/>